<protein>
    <submittedName>
        <fullName evidence="2">F-box domain-containing protein</fullName>
    </submittedName>
</protein>
<organism evidence="1 2">
    <name type="scientific">Meloidogyne hapla</name>
    <name type="common">Root-knot nematode worm</name>
    <dbReference type="NCBI Taxonomy" id="6305"/>
    <lineage>
        <taxon>Eukaryota</taxon>
        <taxon>Metazoa</taxon>
        <taxon>Ecdysozoa</taxon>
        <taxon>Nematoda</taxon>
        <taxon>Chromadorea</taxon>
        <taxon>Rhabditida</taxon>
        <taxon>Tylenchina</taxon>
        <taxon>Tylenchomorpha</taxon>
        <taxon>Tylenchoidea</taxon>
        <taxon>Meloidogynidae</taxon>
        <taxon>Meloidogyninae</taxon>
        <taxon>Meloidogyne</taxon>
    </lineage>
</organism>
<evidence type="ECO:0000313" key="1">
    <source>
        <dbReference type="Proteomes" id="UP000095281"/>
    </source>
</evidence>
<dbReference type="Proteomes" id="UP000095281">
    <property type="component" value="Unplaced"/>
</dbReference>
<dbReference type="WBParaSite" id="MhA1_Contig2085.frz3.gene2">
    <property type="protein sequence ID" value="MhA1_Contig2085.frz3.gene2"/>
    <property type="gene ID" value="MhA1_Contig2085.frz3.gene2"/>
</dbReference>
<accession>A0A1I8BFL3</accession>
<reference evidence="2" key="1">
    <citation type="submission" date="2016-11" db="UniProtKB">
        <authorList>
            <consortium name="WormBaseParasite"/>
        </authorList>
    </citation>
    <scope>IDENTIFICATION</scope>
</reference>
<evidence type="ECO:0000313" key="2">
    <source>
        <dbReference type="WBParaSite" id="MhA1_Contig2085.frz3.gene2"/>
    </source>
</evidence>
<proteinExistence type="predicted"/>
<sequence length="227" mass="26458">MESLLYGQIIDTLKCLDFNQLFALKQTNKYFKTLIGRYEHLLARKEFHCIFIANCNKSLKMIDLKSGLFDFSITNQLEKKWKSAIDRKIPIYLNAIKTPPVEDETALALDNDENADEYNDVLLKLVLNGGYVISRIRLHQLKQLTLHNLIINHLETSKDCSKMVSNIKFFFNACPRINPSIRTKEIEKGDDYVVYELSNIYNPTLRYYLIIIEEDGKMEGVQIIRIN</sequence>
<name>A0A1I8BFL3_MELHA</name>
<keyword evidence="1" id="KW-1185">Reference proteome</keyword>
<dbReference type="AlphaFoldDB" id="A0A1I8BFL3"/>